<dbReference type="PRINTS" id="PR00987">
    <property type="entry name" value="TRNASYNTHGLU"/>
</dbReference>
<dbReference type="PANTHER" id="PTHR43311">
    <property type="entry name" value="GLUTAMATE--TRNA LIGASE"/>
    <property type="match status" value="1"/>
</dbReference>
<feature type="domain" description="Glutamyl/glutaminyl-tRNA synthetase class Ib catalytic" evidence="9">
    <location>
        <begin position="5"/>
        <end position="272"/>
    </location>
</feature>
<dbReference type="InterPro" id="IPR020751">
    <property type="entry name" value="aa-tRNA-synth_I_codon-bd_sub2"/>
</dbReference>
<keyword evidence="7 8" id="KW-0030">Aminoacyl-tRNA synthetase</keyword>
<proteinExistence type="inferred from homology"/>
<dbReference type="InterPro" id="IPR049940">
    <property type="entry name" value="GluQ/Sye"/>
</dbReference>
<evidence type="ECO:0000259" key="9">
    <source>
        <dbReference type="Pfam" id="PF00749"/>
    </source>
</evidence>
<dbReference type="InterPro" id="IPR004527">
    <property type="entry name" value="Glu-tRNA-ligase_bac/mito"/>
</dbReference>
<dbReference type="SUPFAM" id="SSF48163">
    <property type="entry name" value="An anticodon-binding domain of class I aminoacyl-tRNA synthetases"/>
    <property type="match status" value="1"/>
</dbReference>
<evidence type="ECO:0000256" key="8">
    <source>
        <dbReference type="HAMAP-Rule" id="MF_00022"/>
    </source>
</evidence>
<comment type="function">
    <text evidence="8">Catalyzes the attachment of glutamate to tRNA(Glu) in a two-step reaction: glutamate is first activated by ATP to form Glu-AMP and then transferred to the acceptor end of tRNA(Glu).</text>
</comment>
<dbReference type="GO" id="GO:0005524">
    <property type="term" value="F:ATP binding"/>
    <property type="evidence" value="ECO:0007669"/>
    <property type="project" value="UniProtKB-UniRule"/>
</dbReference>
<protein>
    <recommendedName>
        <fullName evidence="8">Glutamate--tRNA ligase</fullName>
        <ecNumber evidence="8">6.1.1.17</ecNumber>
    </recommendedName>
    <alternativeName>
        <fullName evidence="8">Glutamyl-tRNA synthetase</fullName>
        <shortName evidence="8">GluRS</shortName>
    </alternativeName>
</protein>
<comment type="similarity">
    <text evidence="1 8">Belongs to the class-I aminoacyl-tRNA synthetase family. Glutamate--tRNA ligase type 1 subfamily.</text>
</comment>
<keyword evidence="4 8" id="KW-0547">Nucleotide-binding</keyword>
<evidence type="ECO:0000313" key="11">
    <source>
        <dbReference type="EMBL" id="SDH45825.1"/>
    </source>
</evidence>
<dbReference type="InterPro" id="IPR045462">
    <property type="entry name" value="aa-tRNA-synth_I_cd-bd"/>
</dbReference>
<keyword evidence="3 8" id="KW-0436">Ligase</keyword>
<dbReference type="EMBL" id="FNCV01000007">
    <property type="protein sequence ID" value="SDH45825.1"/>
    <property type="molecule type" value="Genomic_DNA"/>
</dbReference>
<keyword evidence="12" id="KW-1185">Reference proteome</keyword>
<dbReference type="GO" id="GO:0000049">
    <property type="term" value="F:tRNA binding"/>
    <property type="evidence" value="ECO:0007669"/>
    <property type="project" value="InterPro"/>
</dbReference>
<evidence type="ECO:0000256" key="1">
    <source>
        <dbReference type="ARBA" id="ARBA00007894"/>
    </source>
</evidence>
<reference evidence="12" key="1">
    <citation type="submission" date="2016-10" db="EMBL/GenBank/DDBJ databases">
        <authorList>
            <person name="Varghese N."/>
            <person name="Submissions S."/>
        </authorList>
    </citation>
    <scope>NUCLEOTIDE SEQUENCE [LARGE SCALE GENOMIC DNA]</scope>
    <source>
        <strain evidence="12">930I</strain>
    </source>
</reference>
<keyword evidence="5 8" id="KW-0067">ATP-binding</keyword>
<feature type="short sequence motif" description="'HIGH' region" evidence="8">
    <location>
        <begin position="10"/>
        <end position="20"/>
    </location>
</feature>
<accession>A0A1G8CK79</accession>
<feature type="binding site" evidence="8">
    <location>
        <position position="244"/>
    </location>
    <ligand>
        <name>ATP</name>
        <dbReference type="ChEBI" id="CHEBI:30616"/>
    </ligand>
</feature>
<dbReference type="GO" id="GO:0005737">
    <property type="term" value="C:cytoplasm"/>
    <property type="evidence" value="ECO:0007669"/>
    <property type="project" value="UniProtKB-SubCell"/>
</dbReference>
<keyword evidence="6 8" id="KW-0648">Protein biosynthesis</keyword>
<dbReference type="Gene3D" id="3.40.50.620">
    <property type="entry name" value="HUPs"/>
    <property type="match status" value="1"/>
</dbReference>
<comment type="subunit">
    <text evidence="8">Monomer.</text>
</comment>
<dbReference type="InterPro" id="IPR008925">
    <property type="entry name" value="aa_tRNA-synth_I_cd-bd_sf"/>
</dbReference>
<dbReference type="PROSITE" id="PS00178">
    <property type="entry name" value="AA_TRNA_LIGASE_I"/>
    <property type="match status" value="1"/>
</dbReference>
<dbReference type="OrthoDB" id="9807503at2"/>
<dbReference type="SUPFAM" id="SSF52374">
    <property type="entry name" value="Nucleotidylyl transferase"/>
    <property type="match status" value="1"/>
</dbReference>
<dbReference type="EC" id="6.1.1.17" evidence="8"/>
<evidence type="ECO:0000256" key="3">
    <source>
        <dbReference type="ARBA" id="ARBA00022598"/>
    </source>
</evidence>
<dbReference type="GO" id="GO:0006424">
    <property type="term" value="P:glutamyl-tRNA aminoacylation"/>
    <property type="evidence" value="ECO:0007669"/>
    <property type="project" value="UniProtKB-UniRule"/>
</dbReference>
<feature type="domain" description="Aminoacyl-tRNA synthetase class I anticodon-binding" evidence="10">
    <location>
        <begin position="343"/>
        <end position="445"/>
    </location>
</feature>
<evidence type="ECO:0000256" key="7">
    <source>
        <dbReference type="ARBA" id="ARBA00023146"/>
    </source>
</evidence>
<dbReference type="InterPro" id="IPR000924">
    <property type="entry name" value="Glu/Gln-tRNA-synth"/>
</dbReference>
<evidence type="ECO:0000256" key="6">
    <source>
        <dbReference type="ARBA" id="ARBA00022917"/>
    </source>
</evidence>
<comment type="caution">
    <text evidence="8">Lacks conserved residue(s) required for the propagation of feature annotation.</text>
</comment>
<evidence type="ECO:0000256" key="5">
    <source>
        <dbReference type="ARBA" id="ARBA00022840"/>
    </source>
</evidence>
<dbReference type="HAMAP" id="MF_00022">
    <property type="entry name" value="Glu_tRNA_synth_type1"/>
    <property type="match status" value="1"/>
</dbReference>
<dbReference type="AlphaFoldDB" id="A0A1G8CK79"/>
<gene>
    <name evidence="8" type="primary">gltX</name>
    <name evidence="11" type="ORF">SAMN05421742_10726</name>
</gene>
<comment type="catalytic activity">
    <reaction evidence="8">
        <text>tRNA(Glu) + L-glutamate + ATP = L-glutamyl-tRNA(Glu) + AMP + diphosphate</text>
        <dbReference type="Rhea" id="RHEA:23540"/>
        <dbReference type="Rhea" id="RHEA-COMP:9663"/>
        <dbReference type="Rhea" id="RHEA-COMP:9680"/>
        <dbReference type="ChEBI" id="CHEBI:29985"/>
        <dbReference type="ChEBI" id="CHEBI:30616"/>
        <dbReference type="ChEBI" id="CHEBI:33019"/>
        <dbReference type="ChEBI" id="CHEBI:78442"/>
        <dbReference type="ChEBI" id="CHEBI:78520"/>
        <dbReference type="ChEBI" id="CHEBI:456215"/>
        <dbReference type="EC" id="6.1.1.17"/>
    </reaction>
</comment>
<dbReference type="GO" id="GO:0004818">
    <property type="term" value="F:glutamate-tRNA ligase activity"/>
    <property type="evidence" value="ECO:0007669"/>
    <property type="project" value="UniProtKB-UniRule"/>
</dbReference>
<dbReference type="Pfam" id="PF19269">
    <property type="entry name" value="Anticodon_2"/>
    <property type="match status" value="1"/>
</dbReference>
<dbReference type="InterPro" id="IPR020058">
    <property type="entry name" value="Glu/Gln-tRNA-synth_Ib_cat-dom"/>
</dbReference>
<evidence type="ECO:0000256" key="4">
    <source>
        <dbReference type="ARBA" id="ARBA00022741"/>
    </source>
</evidence>
<keyword evidence="2 8" id="KW-0963">Cytoplasm</keyword>
<evidence type="ECO:0000313" key="12">
    <source>
        <dbReference type="Proteomes" id="UP000217076"/>
    </source>
</evidence>
<evidence type="ECO:0000259" key="10">
    <source>
        <dbReference type="Pfam" id="PF19269"/>
    </source>
</evidence>
<dbReference type="Pfam" id="PF00749">
    <property type="entry name" value="tRNA-synt_1c"/>
    <property type="match status" value="1"/>
</dbReference>
<dbReference type="STRING" id="83401.SAMN05421742_10726"/>
<dbReference type="InterPro" id="IPR001412">
    <property type="entry name" value="aa-tRNA-synth_I_CS"/>
</dbReference>
<dbReference type="InterPro" id="IPR014729">
    <property type="entry name" value="Rossmann-like_a/b/a_fold"/>
</dbReference>
<dbReference type="RefSeq" id="WP_092619843.1">
    <property type="nucleotide sequence ID" value="NZ_FNCV01000007.1"/>
</dbReference>
<evidence type="ECO:0000256" key="2">
    <source>
        <dbReference type="ARBA" id="ARBA00022490"/>
    </source>
</evidence>
<sequence length="446" mass="48946">MAAPVTRFAPSPTGHLHVGNARVAVLNWLLARHGGGRAILRFDDTDPARSEDRFARSIADDLAWLGLSFDATVHQRDRLDLYRDAARRLADQGHLYPCYETAEELEDMRRRQRLAGRPPVYNRAGLDLSAAERARLEAEGRRPHWRFRLARQPVTWTDLCAGESRVDTSHLSDPVLIRADDSPLYTLPSVVDDLEMGITHVLRGADHATNTAVQIEIIQALGGTPPTFAHIPLLLGPDGGPLSKRDGGAGLADLRDQGIEALALFSLLAGLGRDTMPEPISHPDDLLPGFDPGALGHAAPRFDVEAARRLSARTLHDTPYPAVRQRLADLGLGDPGAAFWEVIRGNLERLDDAAHWSAVCFGEITPAIDPEDRDFLAQAATLLPPEPWTGETWKTWTTTLKETTGRRGKNLFKPLRRALTGRDQGPEMAALMPLIPPHQAKTRLAG</sequence>
<dbReference type="Gene3D" id="1.10.10.350">
    <property type="match status" value="1"/>
</dbReference>
<comment type="subcellular location">
    <subcellularLocation>
        <location evidence="8">Cytoplasm</location>
    </subcellularLocation>
</comment>
<feature type="short sequence motif" description="'KMSKS' region" evidence="8">
    <location>
        <begin position="241"/>
        <end position="245"/>
    </location>
</feature>
<dbReference type="Proteomes" id="UP000217076">
    <property type="component" value="Unassembled WGS sequence"/>
</dbReference>
<name>A0A1G8CK79_9PROT</name>
<organism evidence="11 12">
    <name type="scientific">Roseospirillum parvum</name>
    <dbReference type="NCBI Taxonomy" id="83401"/>
    <lineage>
        <taxon>Bacteria</taxon>
        <taxon>Pseudomonadati</taxon>
        <taxon>Pseudomonadota</taxon>
        <taxon>Alphaproteobacteria</taxon>
        <taxon>Rhodospirillales</taxon>
        <taxon>Rhodospirillaceae</taxon>
        <taxon>Roseospirillum</taxon>
    </lineage>
</organism>
<dbReference type="PANTHER" id="PTHR43311:SF2">
    <property type="entry name" value="GLUTAMATE--TRNA LIGASE, MITOCHONDRIAL-RELATED"/>
    <property type="match status" value="1"/>
</dbReference>